<name>A0A0K1E8C8_CHOCO</name>
<feature type="compositionally biased region" description="Pro residues" evidence="6">
    <location>
        <begin position="18"/>
        <end position="31"/>
    </location>
</feature>
<feature type="region of interest" description="Disordered" evidence="6">
    <location>
        <begin position="1"/>
        <end position="31"/>
    </location>
</feature>
<proteinExistence type="predicted"/>
<sequence>MSAEPAPASPAAALDASTPPPAGPDAPPPPPRRSLLKSALRLLGPVILVIVILRIPDRDEMRSALASAALLPILLATLLNAANVYLKVVRWQVLLRTRDIHYPTRRAFSAFLSSVYVGMLTPGRVGDVLRIQYLRHDRGVPYAEGLASIVMDRLCDLYVLAAFVAFGVVRYSPVIVGELAYVTWGGVLLIAIAPLFLLVPGLAEKLFRGLYDRLSRGRAEGGLDRFLAAVRANIGRPLLVTLPLTALAFVVNYVQGWIIGQAMGIDLGMVDATCLLAIASLLGLLPISVSGVGVRELFFSLVFPLLGFSAGAGVSFGLLVFAVIYVVNIVAGFVSWQVAPPPTAPTGEGGDTAHRLA</sequence>
<feature type="transmembrane region" description="Helical" evidence="7">
    <location>
        <begin position="65"/>
        <end position="86"/>
    </location>
</feature>
<organism evidence="8 9">
    <name type="scientific">Chondromyces crocatus</name>
    <dbReference type="NCBI Taxonomy" id="52"/>
    <lineage>
        <taxon>Bacteria</taxon>
        <taxon>Pseudomonadati</taxon>
        <taxon>Myxococcota</taxon>
        <taxon>Polyangia</taxon>
        <taxon>Polyangiales</taxon>
        <taxon>Polyangiaceae</taxon>
        <taxon>Chondromyces</taxon>
    </lineage>
</organism>
<dbReference type="RefSeq" id="WP_245678324.1">
    <property type="nucleotide sequence ID" value="NZ_CP012159.1"/>
</dbReference>
<keyword evidence="2" id="KW-1003">Cell membrane</keyword>
<reference evidence="8 9" key="1">
    <citation type="submission" date="2015-07" db="EMBL/GenBank/DDBJ databases">
        <title>Genome analysis of myxobacterium Chondromyces crocatus Cm c5 reveals a high potential for natural compound synthesis and the genetic basis for the loss of fruiting body formation.</title>
        <authorList>
            <person name="Zaburannyi N."/>
            <person name="Bunk B."/>
            <person name="Maier J."/>
            <person name="Overmann J."/>
            <person name="Mueller R."/>
        </authorList>
    </citation>
    <scope>NUCLEOTIDE SEQUENCE [LARGE SCALE GENOMIC DNA]</scope>
    <source>
        <strain evidence="8 9">Cm c5</strain>
    </source>
</reference>
<evidence type="ECO:0000313" key="9">
    <source>
        <dbReference type="Proteomes" id="UP000067626"/>
    </source>
</evidence>
<keyword evidence="9" id="KW-1185">Reference proteome</keyword>
<evidence type="ECO:0000256" key="5">
    <source>
        <dbReference type="ARBA" id="ARBA00023136"/>
    </source>
</evidence>
<feature type="transmembrane region" description="Helical" evidence="7">
    <location>
        <begin position="238"/>
        <end position="259"/>
    </location>
</feature>
<feature type="transmembrane region" description="Helical" evidence="7">
    <location>
        <begin position="265"/>
        <end position="285"/>
    </location>
</feature>
<evidence type="ECO:0000256" key="7">
    <source>
        <dbReference type="SAM" id="Phobius"/>
    </source>
</evidence>
<feature type="transmembrane region" description="Helical" evidence="7">
    <location>
        <begin position="106"/>
        <end position="125"/>
    </location>
</feature>
<evidence type="ECO:0000256" key="6">
    <source>
        <dbReference type="SAM" id="MobiDB-lite"/>
    </source>
</evidence>
<evidence type="ECO:0000256" key="3">
    <source>
        <dbReference type="ARBA" id="ARBA00022692"/>
    </source>
</evidence>
<keyword evidence="5 7" id="KW-0472">Membrane</keyword>
<feature type="transmembrane region" description="Helical" evidence="7">
    <location>
        <begin position="146"/>
        <end position="169"/>
    </location>
</feature>
<dbReference type="Proteomes" id="UP000067626">
    <property type="component" value="Chromosome"/>
</dbReference>
<keyword evidence="4 7" id="KW-1133">Transmembrane helix</keyword>
<dbReference type="NCBIfam" id="TIGR00374">
    <property type="entry name" value="flippase-like domain"/>
    <property type="match status" value="1"/>
</dbReference>
<dbReference type="EMBL" id="CP012159">
    <property type="protein sequence ID" value="AKT37126.1"/>
    <property type="molecule type" value="Genomic_DNA"/>
</dbReference>
<dbReference type="AlphaFoldDB" id="A0A0K1E8C8"/>
<evidence type="ECO:0000256" key="2">
    <source>
        <dbReference type="ARBA" id="ARBA00022475"/>
    </source>
</evidence>
<keyword evidence="3 7" id="KW-0812">Transmembrane</keyword>
<evidence type="ECO:0000313" key="8">
    <source>
        <dbReference type="EMBL" id="AKT37126.1"/>
    </source>
</evidence>
<dbReference type="InterPro" id="IPR022791">
    <property type="entry name" value="L-PG_synthase/AglD"/>
</dbReference>
<dbReference type="PANTHER" id="PTHR40277:SF1">
    <property type="entry name" value="BLL5419 PROTEIN"/>
    <property type="match status" value="1"/>
</dbReference>
<feature type="compositionally biased region" description="Low complexity" evidence="6">
    <location>
        <begin position="1"/>
        <end position="17"/>
    </location>
</feature>
<accession>A0A0K1E8C8</accession>
<gene>
    <name evidence="8" type="ORF">CMC5_012560</name>
</gene>
<dbReference type="STRING" id="52.CMC5_012560"/>
<dbReference type="KEGG" id="ccro:CMC5_012560"/>
<comment type="subcellular location">
    <subcellularLocation>
        <location evidence="1">Cell membrane</location>
        <topology evidence="1">Multi-pass membrane protein</topology>
    </subcellularLocation>
</comment>
<dbReference type="Pfam" id="PF03706">
    <property type="entry name" value="LPG_synthase_TM"/>
    <property type="match status" value="1"/>
</dbReference>
<dbReference type="GO" id="GO:0005886">
    <property type="term" value="C:plasma membrane"/>
    <property type="evidence" value="ECO:0007669"/>
    <property type="project" value="UniProtKB-SubCell"/>
</dbReference>
<feature type="transmembrane region" description="Helical" evidence="7">
    <location>
        <begin position="181"/>
        <end position="203"/>
    </location>
</feature>
<protein>
    <recommendedName>
        <fullName evidence="10">Flippase-like domain-containing protein</fullName>
    </recommendedName>
</protein>
<dbReference type="PANTHER" id="PTHR40277">
    <property type="entry name" value="BLL5419 PROTEIN"/>
    <property type="match status" value="1"/>
</dbReference>
<evidence type="ECO:0008006" key="10">
    <source>
        <dbReference type="Google" id="ProtNLM"/>
    </source>
</evidence>
<evidence type="ECO:0000256" key="4">
    <source>
        <dbReference type="ARBA" id="ARBA00022989"/>
    </source>
</evidence>
<evidence type="ECO:0000256" key="1">
    <source>
        <dbReference type="ARBA" id="ARBA00004651"/>
    </source>
</evidence>
<feature type="transmembrane region" description="Helical" evidence="7">
    <location>
        <begin position="297"/>
        <end position="327"/>
    </location>
</feature>